<comment type="caution">
    <text evidence="1">The sequence shown here is derived from an EMBL/GenBank/DDBJ whole genome shotgun (WGS) entry which is preliminary data.</text>
</comment>
<organism evidence="1 2">
    <name type="scientific">Castanea mollissima</name>
    <name type="common">Chinese chestnut</name>
    <dbReference type="NCBI Taxonomy" id="60419"/>
    <lineage>
        <taxon>Eukaryota</taxon>
        <taxon>Viridiplantae</taxon>
        <taxon>Streptophyta</taxon>
        <taxon>Embryophyta</taxon>
        <taxon>Tracheophyta</taxon>
        <taxon>Spermatophyta</taxon>
        <taxon>Magnoliopsida</taxon>
        <taxon>eudicotyledons</taxon>
        <taxon>Gunneridae</taxon>
        <taxon>Pentapetalae</taxon>
        <taxon>rosids</taxon>
        <taxon>fabids</taxon>
        <taxon>Fagales</taxon>
        <taxon>Fagaceae</taxon>
        <taxon>Castanea</taxon>
    </lineage>
</organism>
<dbReference type="AlphaFoldDB" id="A0A8J4Q9M8"/>
<protein>
    <submittedName>
        <fullName evidence="1">Uncharacterized protein</fullName>
    </submittedName>
</protein>
<dbReference type="EMBL" id="JRKL02006529">
    <property type="protein sequence ID" value="KAF3948825.1"/>
    <property type="molecule type" value="Genomic_DNA"/>
</dbReference>
<gene>
    <name evidence="1" type="ORF">CMV_025224</name>
</gene>
<evidence type="ECO:0000313" key="2">
    <source>
        <dbReference type="Proteomes" id="UP000737018"/>
    </source>
</evidence>
<proteinExistence type="predicted"/>
<keyword evidence="2" id="KW-1185">Reference proteome</keyword>
<evidence type="ECO:0000313" key="1">
    <source>
        <dbReference type="EMBL" id="KAF3948825.1"/>
    </source>
</evidence>
<dbReference type="Proteomes" id="UP000737018">
    <property type="component" value="Unassembled WGS sequence"/>
</dbReference>
<accession>A0A8J4Q9M8</accession>
<reference evidence="1" key="1">
    <citation type="submission" date="2020-03" db="EMBL/GenBank/DDBJ databases">
        <title>Castanea mollissima Vanexum genome sequencing.</title>
        <authorList>
            <person name="Staton M."/>
        </authorList>
    </citation>
    <scope>NUCLEOTIDE SEQUENCE</scope>
    <source>
        <tissue evidence="1">Leaf</tissue>
    </source>
</reference>
<name>A0A8J4Q9M8_9ROSI</name>
<sequence>MVVEESEYSLALPFMETTQEDWLLMSLGSFLSPTCSTYSSSQNFLRSLRYLCLTPVSHNQRSLAKA</sequence>